<evidence type="ECO:0000256" key="1">
    <source>
        <dbReference type="ARBA" id="ARBA00000073"/>
    </source>
</evidence>
<comment type="function">
    <text evidence="3">Responsible for synthesis of pseudouridine from uracil.</text>
</comment>
<dbReference type="PROSITE" id="PS01129">
    <property type="entry name" value="PSI_RLU"/>
    <property type="match status" value="1"/>
</dbReference>
<dbReference type="PANTHER" id="PTHR21600:SF71">
    <property type="entry name" value="PSEUDOURIDINE SYNTHASE"/>
    <property type="match status" value="1"/>
</dbReference>
<comment type="catalytic activity">
    <reaction evidence="1 3">
        <text>a uridine in RNA = a pseudouridine in RNA</text>
        <dbReference type="Rhea" id="RHEA:48348"/>
        <dbReference type="Rhea" id="RHEA-COMP:12068"/>
        <dbReference type="Rhea" id="RHEA-COMP:12069"/>
        <dbReference type="ChEBI" id="CHEBI:65314"/>
        <dbReference type="ChEBI" id="CHEBI:65315"/>
    </reaction>
</comment>
<protein>
    <recommendedName>
        <fullName evidence="3">Pseudouridine synthase</fullName>
        <ecNumber evidence="3">5.4.99.-</ecNumber>
    </recommendedName>
</protein>
<dbReference type="InterPro" id="IPR006224">
    <property type="entry name" value="PsdUridine_synth_RluA-like_CS"/>
</dbReference>
<gene>
    <name evidence="5" type="ORF">J1899_06610</name>
</gene>
<feature type="domain" description="Pseudouridine synthase RsuA/RluA-like" evidence="4">
    <location>
        <begin position="94"/>
        <end position="247"/>
    </location>
</feature>
<dbReference type="InterPro" id="IPR020103">
    <property type="entry name" value="PsdUridine_synth_cat_dom_sf"/>
</dbReference>
<accession>A0ABX8FFC2</accession>
<dbReference type="EMBL" id="CP071709">
    <property type="protein sequence ID" value="QVY62717.1"/>
    <property type="molecule type" value="Genomic_DNA"/>
</dbReference>
<evidence type="ECO:0000313" key="6">
    <source>
        <dbReference type="Proteomes" id="UP000679247"/>
    </source>
</evidence>
<dbReference type="Gene3D" id="3.30.2350.10">
    <property type="entry name" value="Pseudouridine synthase"/>
    <property type="match status" value="1"/>
</dbReference>
<evidence type="ECO:0000259" key="4">
    <source>
        <dbReference type="Pfam" id="PF00849"/>
    </source>
</evidence>
<dbReference type="PANTHER" id="PTHR21600">
    <property type="entry name" value="MITOCHONDRIAL RNA PSEUDOURIDINE SYNTHASE"/>
    <property type="match status" value="1"/>
</dbReference>
<evidence type="ECO:0000256" key="2">
    <source>
        <dbReference type="ARBA" id="ARBA00010876"/>
    </source>
</evidence>
<dbReference type="RefSeq" id="WP_214478133.1">
    <property type="nucleotide sequence ID" value="NZ_CANKUS010000005.1"/>
</dbReference>
<organism evidence="5 6">
    <name type="scientific">Cytobacillus gottheilii</name>
    <dbReference type="NCBI Taxonomy" id="859144"/>
    <lineage>
        <taxon>Bacteria</taxon>
        <taxon>Bacillati</taxon>
        <taxon>Bacillota</taxon>
        <taxon>Bacilli</taxon>
        <taxon>Bacillales</taxon>
        <taxon>Bacillaceae</taxon>
        <taxon>Cytobacillus</taxon>
    </lineage>
</organism>
<keyword evidence="3" id="KW-0413">Isomerase</keyword>
<keyword evidence="6" id="KW-1185">Reference proteome</keyword>
<proteinExistence type="inferred from homology"/>
<dbReference type="NCBIfam" id="TIGR00005">
    <property type="entry name" value="rluA_subfam"/>
    <property type="match status" value="1"/>
</dbReference>
<reference evidence="5 6" key="1">
    <citation type="submission" date="2021-03" db="EMBL/GenBank/DDBJ databases">
        <title>The first data on the complete genome of the tetrodotoxin-producing bacterium.</title>
        <authorList>
            <person name="Melnikova D.I."/>
            <person name="Nijland R."/>
            <person name="Magarlamov T.Y."/>
        </authorList>
    </citation>
    <scope>NUCLEOTIDE SEQUENCE [LARGE SCALE GENOMIC DNA]</scope>
    <source>
        <strain evidence="5 6">1839</strain>
    </source>
</reference>
<dbReference type="SUPFAM" id="SSF55120">
    <property type="entry name" value="Pseudouridine synthase"/>
    <property type="match status" value="1"/>
</dbReference>
<sequence length="302" mass="34772">MVTTKVKGEWYEITIPEQWNQVSVDHLFRNIWKASKKQIHFMRMEKHVLMNGEIAQWEKPLQTGDLLMMKVFGEEASEVLPEYMPIEVLFEDEHFIIFNKPAGMDTHPNEPGQKNTLANAAAFHVLSQGVQRNVRHIHRLDQDTSGCILFAKHSLAGVIADKLLEERKIKRTYSALVHGHLKKLSGTIHEPIGRDRHHPTRRRVSPKGQDAITHFSALQFFEKEKLTFIQCQLDTGRTHQIRVHLSHMKHPLAGDTLYGGKPIFSRQALHAARLTFTHPFTLEKVDVTCPPPKEFSAYMKDQ</sequence>
<dbReference type="InterPro" id="IPR050188">
    <property type="entry name" value="RluA_PseudoU_synthase"/>
</dbReference>
<comment type="similarity">
    <text evidence="2 3">Belongs to the pseudouridine synthase RluA family.</text>
</comment>
<evidence type="ECO:0000256" key="3">
    <source>
        <dbReference type="RuleBase" id="RU362028"/>
    </source>
</evidence>
<name>A0ABX8FFC2_9BACI</name>
<dbReference type="Proteomes" id="UP000679247">
    <property type="component" value="Chromosome"/>
</dbReference>
<dbReference type="Pfam" id="PF00849">
    <property type="entry name" value="PseudoU_synth_2"/>
    <property type="match status" value="1"/>
</dbReference>
<dbReference type="CDD" id="cd02869">
    <property type="entry name" value="PseudoU_synth_RluA_like"/>
    <property type="match status" value="1"/>
</dbReference>
<dbReference type="InterPro" id="IPR006225">
    <property type="entry name" value="PsdUridine_synth_RluC/D"/>
</dbReference>
<evidence type="ECO:0000313" key="5">
    <source>
        <dbReference type="EMBL" id="QVY62717.1"/>
    </source>
</evidence>
<dbReference type="InterPro" id="IPR006145">
    <property type="entry name" value="PsdUridine_synth_RsuA/RluA"/>
</dbReference>
<dbReference type="EC" id="5.4.99.-" evidence="3"/>